<feature type="transmembrane region" description="Helical" evidence="7">
    <location>
        <begin position="357"/>
        <end position="375"/>
    </location>
</feature>
<protein>
    <submittedName>
        <fullName evidence="9">MFS transporter</fullName>
    </submittedName>
</protein>
<gene>
    <name evidence="9" type="ORF">EYB31_32600</name>
</gene>
<organism evidence="9 10">
    <name type="scientific">Paenibacillus thalictri</name>
    <dbReference type="NCBI Taxonomy" id="2527873"/>
    <lineage>
        <taxon>Bacteria</taxon>
        <taxon>Bacillati</taxon>
        <taxon>Bacillota</taxon>
        <taxon>Bacilli</taxon>
        <taxon>Bacillales</taxon>
        <taxon>Paenibacillaceae</taxon>
        <taxon>Paenibacillus</taxon>
    </lineage>
</organism>
<evidence type="ECO:0000256" key="2">
    <source>
        <dbReference type="ARBA" id="ARBA00022448"/>
    </source>
</evidence>
<feature type="transmembrane region" description="Helical" evidence="7">
    <location>
        <begin position="175"/>
        <end position="198"/>
    </location>
</feature>
<keyword evidence="3" id="KW-1003">Cell membrane</keyword>
<evidence type="ECO:0000259" key="8">
    <source>
        <dbReference type="PROSITE" id="PS50850"/>
    </source>
</evidence>
<feature type="transmembrane region" description="Helical" evidence="7">
    <location>
        <begin position="236"/>
        <end position="256"/>
    </location>
</feature>
<dbReference type="SUPFAM" id="SSF103473">
    <property type="entry name" value="MFS general substrate transporter"/>
    <property type="match status" value="1"/>
</dbReference>
<dbReference type="InterPro" id="IPR020846">
    <property type="entry name" value="MFS_dom"/>
</dbReference>
<proteinExistence type="predicted"/>
<dbReference type="Proteomes" id="UP000293142">
    <property type="component" value="Unassembled WGS sequence"/>
</dbReference>
<name>A0A4Q9DFG0_9BACL</name>
<evidence type="ECO:0000256" key="1">
    <source>
        <dbReference type="ARBA" id="ARBA00004651"/>
    </source>
</evidence>
<feature type="transmembrane region" description="Helical" evidence="7">
    <location>
        <begin position="56"/>
        <end position="76"/>
    </location>
</feature>
<evidence type="ECO:0000256" key="4">
    <source>
        <dbReference type="ARBA" id="ARBA00022692"/>
    </source>
</evidence>
<comment type="caution">
    <text evidence="9">The sequence shown here is derived from an EMBL/GenBank/DDBJ whole genome shotgun (WGS) entry which is preliminary data.</text>
</comment>
<dbReference type="CDD" id="cd06173">
    <property type="entry name" value="MFS_MefA_like"/>
    <property type="match status" value="1"/>
</dbReference>
<keyword evidence="5 7" id="KW-1133">Transmembrane helix</keyword>
<dbReference type="GO" id="GO:0022857">
    <property type="term" value="F:transmembrane transporter activity"/>
    <property type="evidence" value="ECO:0007669"/>
    <property type="project" value="InterPro"/>
</dbReference>
<feature type="transmembrane region" description="Helical" evidence="7">
    <location>
        <begin position="387"/>
        <end position="406"/>
    </location>
</feature>
<evidence type="ECO:0000313" key="9">
    <source>
        <dbReference type="EMBL" id="TBL70763.1"/>
    </source>
</evidence>
<evidence type="ECO:0000256" key="3">
    <source>
        <dbReference type="ARBA" id="ARBA00022475"/>
    </source>
</evidence>
<dbReference type="GO" id="GO:0005886">
    <property type="term" value="C:plasma membrane"/>
    <property type="evidence" value="ECO:0007669"/>
    <property type="project" value="UniProtKB-SubCell"/>
</dbReference>
<dbReference type="InterPro" id="IPR036259">
    <property type="entry name" value="MFS_trans_sf"/>
</dbReference>
<feature type="domain" description="Major facilitator superfamily (MFS) profile" evidence="8">
    <location>
        <begin position="1"/>
        <end position="410"/>
    </location>
</feature>
<evidence type="ECO:0000313" key="10">
    <source>
        <dbReference type="Proteomes" id="UP000293142"/>
    </source>
</evidence>
<dbReference type="InterPro" id="IPR010290">
    <property type="entry name" value="TM_effector"/>
</dbReference>
<keyword evidence="2" id="KW-0813">Transport</keyword>
<feature type="transmembrane region" description="Helical" evidence="7">
    <location>
        <begin position="318"/>
        <end position="336"/>
    </location>
</feature>
<feature type="transmembrane region" description="Helical" evidence="7">
    <location>
        <begin position="268"/>
        <end position="288"/>
    </location>
</feature>
<comment type="subcellular location">
    <subcellularLocation>
        <location evidence="1">Cell membrane</location>
        <topology evidence="1">Multi-pass membrane protein</topology>
    </subcellularLocation>
</comment>
<dbReference type="PANTHER" id="PTHR23513">
    <property type="entry name" value="INTEGRAL MEMBRANE EFFLUX PROTEIN-RELATED"/>
    <property type="match status" value="1"/>
</dbReference>
<evidence type="ECO:0000256" key="7">
    <source>
        <dbReference type="SAM" id="Phobius"/>
    </source>
</evidence>
<sequence>MNVLGAGERLIQNHFHALTHKNYRYFWLGQCVSLVGTWMQNIGQSWLVLTMTGSPFLLGLVGTVQFLPVTCFSLFAGTIIDKFPKKTVLLITQTAFMLLAFILSALVFTGTVQYGYILVMAFLLGTINAFDLPTRQSFNIEVVGKEDLLNAVALNSMTFNLARIVGPAIGAGMMAYFGAAWCFLLNGLSFIAVIYGLLQIKPVAYVRKKKANTGVFKEIKDGFLYIARDPLLAKTILLVAVIGTFGFNFAVLIPVFTKSVLHMQEKTYGVLMSCLGVGSLIGALAMSVRSKQGPKLALIVSGAYLISVFLIGNGLNNVLWLTGLLLALNGLCNILFSTNCNSTLQLNTKDEYRSRVMSIYTLVFAGSTPLGNLFAGIAADRFGADGAFVACGSLCLILISVILLVYRHKDRDMNKQDALAT</sequence>
<dbReference type="AlphaFoldDB" id="A0A4Q9DFG0"/>
<evidence type="ECO:0000256" key="6">
    <source>
        <dbReference type="ARBA" id="ARBA00023136"/>
    </source>
</evidence>
<dbReference type="PANTHER" id="PTHR23513:SF11">
    <property type="entry name" value="STAPHYLOFERRIN A TRANSPORTER"/>
    <property type="match status" value="1"/>
</dbReference>
<dbReference type="OrthoDB" id="9775268at2"/>
<dbReference type="Pfam" id="PF05977">
    <property type="entry name" value="MFS_3"/>
    <property type="match status" value="1"/>
</dbReference>
<accession>A0A4Q9DFG0</accession>
<keyword evidence="6 7" id="KW-0472">Membrane</keyword>
<keyword evidence="4 7" id="KW-0812">Transmembrane</keyword>
<dbReference type="Gene3D" id="1.20.1250.20">
    <property type="entry name" value="MFS general substrate transporter like domains"/>
    <property type="match status" value="1"/>
</dbReference>
<dbReference type="EMBL" id="SIRE01000030">
    <property type="protein sequence ID" value="TBL70763.1"/>
    <property type="molecule type" value="Genomic_DNA"/>
</dbReference>
<evidence type="ECO:0000256" key="5">
    <source>
        <dbReference type="ARBA" id="ARBA00022989"/>
    </source>
</evidence>
<reference evidence="9 10" key="1">
    <citation type="submission" date="2019-02" db="EMBL/GenBank/DDBJ databases">
        <title>Paenibacillus sp. nov., isolated from surface-sterilized tissue of Thalictrum simplex L.</title>
        <authorList>
            <person name="Tuo L."/>
        </authorList>
    </citation>
    <scope>NUCLEOTIDE SEQUENCE [LARGE SCALE GENOMIC DNA]</scope>
    <source>
        <strain evidence="9 10">N2SHLJ1</strain>
    </source>
</reference>
<dbReference type="RefSeq" id="WP_131017701.1">
    <property type="nucleotide sequence ID" value="NZ_SIRE01000030.1"/>
</dbReference>
<dbReference type="PROSITE" id="PS50850">
    <property type="entry name" value="MFS"/>
    <property type="match status" value="1"/>
</dbReference>
<keyword evidence="10" id="KW-1185">Reference proteome</keyword>
<feature type="transmembrane region" description="Helical" evidence="7">
    <location>
        <begin position="295"/>
        <end position="312"/>
    </location>
</feature>